<dbReference type="KEGG" id="pbt:ING2E5B_1520"/>
<dbReference type="STRING" id="1562970.ING2E5B_1520"/>
<dbReference type="EMBL" id="LN515532">
    <property type="protein sequence ID" value="CEA16268.1"/>
    <property type="molecule type" value="Genomic_DNA"/>
</dbReference>
<sequence>MKKSKIFLLAAAFITCLTSLQAQDWPQFLGPTRNSFSPEKGILRTWPETGPEVLWTAPVGIGYGGPVVKDGKVYILDREVTGGK</sequence>
<keyword evidence="3" id="KW-1185">Reference proteome</keyword>
<feature type="signal peptide" evidence="1">
    <location>
        <begin position="1"/>
        <end position="22"/>
    </location>
</feature>
<dbReference type="HOGENOM" id="CLU_2524709_0_0_10"/>
<dbReference type="Proteomes" id="UP000032417">
    <property type="component" value="Chromosome 1"/>
</dbReference>
<proteinExistence type="predicted"/>
<evidence type="ECO:0000313" key="2">
    <source>
        <dbReference type="EMBL" id="CEA16268.1"/>
    </source>
</evidence>
<name>A0A098C1H2_9BACT</name>
<feature type="chain" id="PRO_5001933356" evidence="1">
    <location>
        <begin position="23"/>
        <end position="84"/>
    </location>
</feature>
<reference evidence="2 3" key="1">
    <citation type="submission" date="2014-08" db="EMBL/GenBank/DDBJ databases">
        <authorList>
            <person name="Wibberg D."/>
        </authorList>
    </citation>
    <scope>NUCLEOTIDE SEQUENCE [LARGE SCALE GENOMIC DNA]</scope>
    <source>
        <strain evidence="3">ING2-E5B</strain>
    </source>
</reference>
<gene>
    <name evidence="2" type="ORF">ING2E5B_1520</name>
</gene>
<dbReference type="OrthoDB" id="1091598at2"/>
<evidence type="ECO:0000313" key="3">
    <source>
        <dbReference type="Proteomes" id="UP000032417"/>
    </source>
</evidence>
<keyword evidence="1" id="KW-0732">Signal</keyword>
<dbReference type="SUPFAM" id="SSF50998">
    <property type="entry name" value="Quinoprotein alcohol dehydrogenase-like"/>
    <property type="match status" value="1"/>
</dbReference>
<dbReference type="InterPro" id="IPR011047">
    <property type="entry name" value="Quinoprotein_ADH-like_sf"/>
</dbReference>
<protein>
    <submittedName>
        <fullName evidence="2">Putative secreted protein</fullName>
    </submittedName>
</protein>
<evidence type="ECO:0000256" key="1">
    <source>
        <dbReference type="SAM" id="SignalP"/>
    </source>
</evidence>
<dbReference type="AlphaFoldDB" id="A0A098C1H2"/>
<accession>A0A098C1H2</accession>
<organism evidence="2 3">
    <name type="scientific">Fermentimonas caenicola</name>
    <dbReference type="NCBI Taxonomy" id="1562970"/>
    <lineage>
        <taxon>Bacteria</taxon>
        <taxon>Pseudomonadati</taxon>
        <taxon>Bacteroidota</taxon>
        <taxon>Bacteroidia</taxon>
        <taxon>Bacteroidales</taxon>
        <taxon>Dysgonomonadaceae</taxon>
        <taxon>Fermentimonas</taxon>
    </lineage>
</organism>